<dbReference type="InterPro" id="IPR000719">
    <property type="entry name" value="Prot_kinase_dom"/>
</dbReference>
<keyword evidence="9" id="KW-0812">Transmembrane</keyword>
<dbReference type="PROSITE" id="PS00108">
    <property type="entry name" value="PROTEIN_KINASE_ST"/>
    <property type="match status" value="1"/>
</dbReference>
<dbReference type="Pfam" id="PF00069">
    <property type="entry name" value="Pkinase"/>
    <property type="match status" value="1"/>
</dbReference>
<evidence type="ECO:0000256" key="3">
    <source>
        <dbReference type="ARBA" id="ARBA00022679"/>
    </source>
</evidence>
<gene>
    <name evidence="11" type="ORF">GCM10020366_42720</name>
</gene>
<keyword evidence="6 7" id="KW-0067">ATP-binding</keyword>
<evidence type="ECO:0000313" key="12">
    <source>
        <dbReference type="Proteomes" id="UP001500483"/>
    </source>
</evidence>
<dbReference type="Proteomes" id="UP001500483">
    <property type="component" value="Unassembled WGS sequence"/>
</dbReference>
<feature type="transmembrane region" description="Helical" evidence="9">
    <location>
        <begin position="324"/>
        <end position="344"/>
    </location>
</feature>
<feature type="binding site" evidence="7">
    <location>
        <position position="42"/>
    </location>
    <ligand>
        <name>ATP</name>
        <dbReference type="ChEBI" id="CHEBI:30616"/>
    </ligand>
</feature>
<keyword evidence="9" id="KW-0472">Membrane</keyword>
<evidence type="ECO:0000256" key="9">
    <source>
        <dbReference type="SAM" id="Phobius"/>
    </source>
</evidence>
<evidence type="ECO:0000256" key="2">
    <source>
        <dbReference type="ARBA" id="ARBA00022527"/>
    </source>
</evidence>
<keyword evidence="3" id="KW-0808">Transferase</keyword>
<reference evidence="12" key="1">
    <citation type="journal article" date="2019" name="Int. J. Syst. Evol. Microbiol.">
        <title>The Global Catalogue of Microorganisms (GCM) 10K type strain sequencing project: providing services to taxonomists for standard genome sequencing and annotation.</title>
        <authorList>
            <consortium name="The Broad Institute Genomics Platform"/>
            <consortium name="The Broad Institute Genome Sequencing Center for Infectious Disease"/>
            <person name="Wu L."/>
            <person name="Ma J."/>
        </authorList>
    </citation>
    <scope>NUCLEOTIDE SEQUENCE [LARGE SCALE GENOMIC DNA]</scope>
    <source>
        <strain evidence="12">JCM 9687</strain>
    </source>
</reference>
<dbReference type="InterPro" id="IPR011009">
    <property type="entry name" value="Kinase-like_dom_sf"/>
</dbReference>
<evidence type="ECO:0000256" key="8">
    <source>
        <dbReference type="SAM" id="MobiDB-lite"/>
    </source>
</evidence>
<evidence type="ECO:0000256" key="7">
    <source>
        <dbReference type="PROSITE-ProRule" id="PRU10141"/>
    </source>
</evidence>
<proteinExistence type="predicted"/>
<feature type="region of interest" description="Disordered" evidence="8">
    <location>
        <begin position="283"/>
        <end position="320"/>
    </location>
</feature>
<evidence type="ECO:0000256" key="1">
    <source>
        <dbReference type="ARBA" id="ARBA00012513"/>
    </source>
</evidence>
<feature type="compositionally biased region" description="Basic and acidic residues" evidence="8">
    <location>
        <begin position="299"/>
        <end position="312"/>
    </location>
</feature>
<evidence type="ECO:0000256" key="5">
    <source>
        <dbReference type="ARBA" id="ARBA00022777"/>
    </source>
</evidence>
<accession>A0ABP6RUZ0</accession>
<protein>
    <recommendedName>
        <fullName evidence="1">non-specific serine/threonine protein kinase</fullName>
        <ecNumber evidence="1">2.7.11.1</ecNumber>
    </recommendedName>
</protein>
<dbReference type="PROSITE" id="PS50011">
    <property type="entry name" value="PROTEIN_KINASE_DOM"/>
    <property type="match status" value="1"/>
</dbReference>
<keyword evidence="4 7" id="KW-0547">Nucleotide-binding</keyword>
<name>A0ABP6RUZ0_9PSEU</name>
<evidence type="ECO:0000313" key="11">
    <source>
        <dbReference type="EMBL" id="GAA3360895.1"/>
    </source>
</evidence>
<dbReference type="SMART" id="SM00220">
    <property type="entry name" value="S_TKc"/>
    <property type="match status" value="1"/>
</dbReference>
<evidence type="ECO:0000256" key="6">
    <source>
        <dbReference type="ARBA" id="ARBA00022840"/>
    </source>
</evidence>
<dbReference type="CDD" id="cd14014">
    <property type="entry name" value="STKc_PknB_like"/>
    <property type="match status" value="1"/>
</dbReference>
<dbReference type="PANTHER" id="PTHR43289:SF6">
    <property type="entry name" value="SERINE_THREONINE-PROTEIN KINASE NEKL-3"/>
    <property type="match status" value="1"/>
</dbReference>
<organism evidence="11 12">
    <name type="scientific">Saccharopolyspora gregorii</name>
    <dbReference type="NCBI Taxonomy" id="33914"/>
    <lineage>
        <taxon>Bacteria</taxon>
        <taxon>Bacillati</taxon>
        <taxon>Actinomycetota</taxon>
        <taxon>Actinomycetes</taxon>
        <taxon>Pseudonocardiales</taxon>
        <taxon>Pseudonocardiaceae</taxon>
        <taxon>Saccharopolyspora</taxon>
    </lineage>
</organism>
<keyword evidence="2" id="KW-0723">Serine/threonine-protein kinase</keyword>
<feature type="domain" description="Protein kinase" evidence="10">
    <location>
        <begin position="13"/>
        <end position="263"/>
    </location>
</feature>
<feature type="region of interest" description="Disordered" evidence="8">
    <location>
        <begin position="347"/>
        <end position="380"/>
    </location>
</feature>
<keyword evidence="9" id="KW-1133">Transmembrane helix</keyword>
<keyword evidence="5" id="KW-0418">Kinase</keyword>
<dbReference type="EC" id="2.7.11.1" evidence="1"/>
<sequence>MDDAAPKLLGGRYRLGRRLGRGGMSVVHRAVDTRLGRPVAVKIFRSDADEASRRRFEDEARLLARLSHPGLVAVHDAGAESGDGDPYLVMQLVEGRTLSAALRAGAFETEQVVELGRRLAEVLAHVHANGIVHRDVKPSNVLITEEGRVFLADFGISRLVHAVGRVTDSGVIMGSAHYMAPEQVRDEDVDHAADVYALGLVLLECATGRAEYDGTKTEAAVARLTREPRIPDWLPDPLAEVLPAMTAYDPERRPSAARCARLLAAGTAETGGGGDTAAIAGTAATGDGGTAAGTSDAVVPRRDSADTAEHGADPVPPRPRPRRALLLGAAGLLLLVLGGAALLVPGADVPDRPVLPPESGPPGAERLPADLADLDGLVRG</sequence>
<dbReference type="EMBL" id="BAAAYK010000038">
    <property type="protein sequence ID" value="GAA3360895.1"/>
    <property type="molecule type" value="Genomic_DNA"/>
</dbReference>
<dbReference type="RefSeq" id="WP_344928979.1">
    <property type="nucleotide sequence ID" value="NZ_BAAAYK010000038.1"/>
</dbReference>
<dbReference type="SUPFAM" id="SSF56112">
    <property type="entry name" value="Protein kinase-like (PK-like)"/>
    <property type="match status" value="1"/>
</dbReference>
<evidence type="ECO:0000259" key="10">
    <source>
        <dbReference type="PROSITE" id="PS50011"/>
    </source>
</evidence>
<dbReference type="PROSITE" id="PS00107">
    <property type="entry name" value="PROTEIN_KINASE_ATP"/>
    <property type="match status" value="1"/>
</dbReference>
<dbReference type="Gene3D" id="1.10.510.10">
    <property type="entry name" value="Transferase(Phosphotransferase) domain 1"/>
    <property type="match status" value="1"/>
</dbReference>
<dbReference type="Gene3D" id="3.30.200.20">
    <property type="entry name" value="Phosphorylase Kinase, domain 1"/>
    <property type="match status" value="1"/>
</dbReference>
<dbReference type="PANTHER" id="PTHR43289">
    <property type="entry name" value="MITOGEN-ACTIVATED PROTEIN KINASE KINASE KINASE 20-RELATED"/>
    <property type="match status" value="1"/>
</dbReference>
<comment type="caution">
    <text evidence="11">The sequence shown here is derived from an EMBL/GenBank/DDBJ whole genome shotgun (WGS) entry which is preliminary data.</text>
</comment>
<dbReference type="InterPro" id="IPR017441">
    <property type="entry name" value="Protein_kinase_ATP_BS"/>
</dbReference>
<evidence type="ECO:0000256" key="4">
    <source>
        <dbReference type="ARBA" id="ARBA00022741"/>
    </source>
</evidence>
<keyword evidence="12" id="KW-1185">Reference proteome</keyword>
<dbReference type="InterPro" id="IPR008271">
    <property type="entry name" value="Ser/Thr_kinase_AS"/>
</dbReference>